<name>A0ACB8TZ42_9APHY</name>
<keyword evidence="2" id="KW-1185">Reference proteome</keyword>
<evidence type="ECO:0000313" key="2">
    <source>
        <dbReference type="Proteomes" id="UP001055072"/>
    </source>
</evidence>
<comment type="caution">
    <text evidence="1">The sequence shown here is derived from an EMBL/GenBank/DDBJ whole genome shotgun (WGS) entry which is preliminary data.</text>
</comment>
<dbReference type="Proteomes" id="UP001055072">
    <property type="component" value="Unassembled WGS sequence"/>
</dbReference>
<reference evidence="1" key="1">
    <citation type="journal article" date="2021" name="Environ. Microbiol.">
        <title>Gene family expansions and transcriptome signatures uncover fungal adaptations to wood decay.</title>
        <authorList>
            <person name="Hage H."/>
            <person name="Miyauchi S."/>
            <person name="Viragh M."/>
            <person name="Drula E."/>
            <person name="Min B."/>
            <person name="Chaduli D."/>
            <person name="Navarro D."/>
            <person name="Favel A."/>
            <person name="Norest M."/>
            <person name="Lesage-Meessen L."/>
            <person name="Balint B."/>
            <person name="Merenyi Z."/>
            <person name="de Eugenio L."/>
            <person name="Morin E."/>
            <person name="Martinez A.T."/>
            <person name="Baldrian P."/>
            <person name="Stursova M."/>
            <person name="Martinez M.J."/>
            <person name="Novotny C."/>
            <person name="Magnuson J.K."/>
            <person name="Spatafora J.W."/>
            <person name="Maurice S."/>
            <person name="Pangilinan J."/>
            <person name="Andreopoulos W."/>
            <person name="LaButti K."/>
            <person name="Hundley H."/>
            <person name="Na H."/>
            <person name="Kuo A."/>
            <person name="Barry K."/>
            <person name="Lipzen A."/>
            <person name="Henrissat B."/>
            <person name="Riley R."/>
            <person name="Ahrendt S."/>
            <person name="Nagy L.G."/>
            <person name="Grigoriev I.V."/>
            <person name="Martin F."/>
            <person name="Rosso M.N."/>
        </authorList>
    </citation>
    <scope>NUCLEOTIDE SEQUENCE</scope>
    <source>
        <strain evidence="1">CBS 384.51</strain>
    </source>
</reference>
<sequence>MSTTITSLLNSLQSHLQSQTQLLPTLHTQLGLPPTALADDLSTLERQLTECVESQVSARKQQVDEWMGRCDEMESNCIRYGKALGNHVKATGSSVGEIRKEQVLPRRFDMITEYQEKLRQLYHTKLEQLLTLTNRIATLSRILGPQFYSPEILDPVIADGEDEIEPDAYRDVTPERFSKLEKELVRGKSEVGKRLHSLSTTLVQIDYLYSELGIPPPSPNNPSASTSYSSTRPPSFGSMLAASSGLNDPFLCSIRASTPTPASRGKSPMLLTADSTPSNSSDNEYQAIFARFVVRLEELGDDEVQDPAKPTVGLEGVDPSPGLLSWAERTRIELEDLKRKRESHIQSMYDQLEALWKRLSISEAEMDEFVEANRGSTEETIGAYEEELDRMLELKRERMSTFVENARAEISSLWDDLMVSEEERADFAPFADDEHTEELLAIHEEEVRKLKEERRLKGTLLTNIRKYFDICQEEKELAAAASDQTRLLGRGPRDPGRLLREEKMRKRVTKEKPRLAQDLLASIPAWETETGRTFLVNGESILQILQQAAVLPEKDNGKRKSRAGSAPPRSKTPSTNSLNNSRNAPPIAGPSNAVTPAVRPASSMSRTGPTKRPKLNESTNAQTMPRLRSASKQPPASTTKTNASLLRPRSIASTNRTVATPTPRNTNTSVAHGAGRVPSVPRHHSRNYHPYPQSHRSTSTMSTRSATAAAASSAASFSVMGSMALNSLGGGGGGAIRKASRAKRESFKPRPSMDDNWDMPPAPVAEGQKRWAGFTGGAVQEEDEDF</sequence>
<protein>
    <submittedName>
        <fullName evidence="1">Microtubule associated protein-domain-containing protein</fullName>
    </submittedName>
</protein>
<organism evidence="1 2">
    <name type="scientific">Irpex rosettiformis</name>
    <dbReference type="NCBI Taxonomy" id="378272"/>
    <lineage>
        <taxon>Eukaryota</taxon>
        <taxon>Fungi</taxon>
        <taxon>Dikarya</taxon>
        <taxon>Basidiomycota</taxon>
        <taxon>Agaricomycotina</taxon>
        <taxon>Agaricomycetes</taxon>
        <taxon>Polyporales</taxon>
        <taxon>Irpicaceae</taxon>
        <taxon>Irpex</taxon>
    </lineage>
</organism>
<accession>A0ACB8TZ42</accession>
<evidence type="ECO:0000313" key="1">
    <source>
        <dbReference type="EMBL" id="KAI0087221.1"/>
    </source>
</evidence>
<dbReference type="EMBL" id="MU274919">
    <property type="protein sequence ID" value="KAI0087221.1"/>
    <property type="molecule type" value="Genomic_DNA"/>
</dbReference>
<proteinExistence type="predicted"/>
<gene>
    <name evidence="1" type="ORF">BDY19DRAFT_995288</name>
</gene>